<reference evidence="2" key="1">
    <citation type="submission" date="2020-11" db="EMBL/GenBank/DDBJ databases">
        <authorList>
            <person name="Tran Van P."/>
        </authorList>
    </citation>
    <scope>NUCLEOTIDE SEQUENCE</scope>
</reference>
<keyword evidence="1" id="KW-1133">Transmembrane helix</keyword>
<keyword evidence="1" id="KW-0472">Membrane</keyword>
<keyword evidence="3" id="KW-1185">Reference proteome</keyword>
<accession>A0A7R8X9T2</accession>
<dbReference type="EMBL" id="CAJPEV010000984">
    <property type="protein sequence ID" value="CAG0889929.1"/>
    <property type="molecule type" value="Genomic_DNA"/>
</dbReference>
<gene>
    <name evidence="2" type="ORF">DSTB1V02_LOCUS5767</name>
</gene>
<evidence type="ECO:0000313" key="3">
    <source>
        <dbReference type="Proteomes" id="UP000677054"/>
    </source>
</evidence>
<organism evidence="2">
    <name type="scientific">Darwinula stevensoni</name>
    <dbReference type="NCBI Taxonomy" id="69355"/>
    <lineage>
        <taxon>Eukaryota</taxon>
        <taxon>Metazoa</taxon>
        <taxon>Ecdysozoa</taxon>
        <taxon>Arthropoda</taxon>
        <taxon>Crustacea</taxon>
        <taxon>Oligostraca</taxon>
        <taxon>Ostracoda</taxon>
        <taxon>Podocopa</taxon>
        <taxon>Podocopida</taxon>
        <taxon>Darwinulocopina</taxon>
        <taxon>Darwinuloidea</taxon>
        <taxon>Darwinulidae</taxon>
        <taxon>Darwinula</taxon>
    </lineage>
</organism>
<dbReference type="EMBL" id="LR900501">
    <property type="protein sequence ID" value="CAD7245901.1"/>
    <property type="molecule type" value="Genomic_DNA"/>
</dbReference>
<proteinExistence type="predicted"/>
<keyword evidence="1" id="KW-0812">Transmembrane</keyword>
<feature type="transmembrane region" description="Helical" evidence="1">
    <location>
        <begin position="183"/>
        <end position="207"/>
    </location>
</feature>
<evidence type="ECO:0000256" key="1">
    <source>
        <dbReference type="SAM" id="Phobius"/>
    </source>
</evidence>
<name>A0A7R8X9T2_9CRUS</name>
<protein>
    <submittedName>
        <fullName evidence="2">Uncharacterized protein</fullName>
    </submittedName>
</protein>
<dbReference type="Proteomes" id="UP000677054">
    <property type="component" value="Unassembled WGS sequence"/>
</dbReference>
<evidence type="ECO:0000313" key="2">
    <source>
        <dbReference type="EMBL" id="CAD7245901.1"/>
    </source>
</evidence>
<dbReference type="AlphaFoldDB" id="A0A7R8X9T2"/>
<sequence length="220" mass="25548">MSGHCDWSSEVHGEKITGDHLLALDNNEILTRSFFLLSELPGAKEVSHPPDLHFYQEFHGETDHATALKQLHFIMKSTFVNIQLFIDLLAEKDLISLPNEIDLRGKTTYEETINGAFHLLRQEHPERTYHLVLDILKLMRRDDIINNLQKKLQGTSEQYVEGDQGSSPLQQCMNDPRDVLRNVLLLIRQIILSRIIIVNFAMVLFIFKRQMRLRAGQHHF</sequence>